<dbReference type="GO" id="GO:0010181">
    <property type="term" value="F:FMN binding"/>
    <property type="evidence" value="ECO:0007669"/>
    <property type="project" value="InterPro"/>
</dbReference>
<dbReference type="eggNOG" id="COG0369">
    <property type="taxonomic scope" value="Bacteria"/>
</dbReference>
<dbReference type="InterPro" id="IPR008254">
    <property type="entry name" value="Flavodoxin/NO_synth"/>
</dbReference>
<evidence type="ECO:0000256" key="8">
    <source>
        <dbReference type="ARBA" id="ARBA00023002"/>
    </source>
</evidence>
<evidence type="ECO:0000256" key="4">
    <source>
        <dbReference type="ARBA" id="ARBA00022643"/>
    </source>
</evidence>
<evidence type="ECO:0000256" key="6">
    <source>
        <dbReference type="ARBA" id="ARBA00022857"/>
    </source>
</evidence>
<dbReference type="SUPFAM" id="SSF63380">
    <property type="entry name" value="Riboflavin synthase domain-like"/>
    <property type="match status" value="1"/>
</dbReference>
<keyword evidence="7 11" id="KW-0249">Electron transport</keyword>
<feature type="domain" description="FAD-binding FR-type" evidence="14">
    <location>
        <begin position="229"/>
        <end position="444"/>
    </location>
</feature>
<evidence type="ECO:0000313" key="16">
    <source>
        <dbReference type="Proteomes" id="UP000005234"/>
    </source>
</evidence>
<dbReference type="PANTHER" id="PTHR19384:SF128">
    <property type="entry name" value="NADPH OXIDOREDUCTASE A"/>
    <property type="match status" value="1"/>
</dbReference>
<comment type="function">
    <text evidence="11">Component of the sulfite reductase complex that catalyzes the 6-electron reduction of sulfite to sulfide. This is one of several activities required for the biosynthesis of L-cysteine from sulfate. The flavoprotein component catalyzes the electron flow from NADPH -&gt; FAD -&gt; FMN to the hemoprotein component.</text>
</comment>
<dbReference type="InterPro" id="IPR029039">
    <property type="entry name" value="Flavoprotein-like_sf"/>
</dbReference>
<comment type="subunit">
    <text evidence="11">Alpha(8)-beta(8). The alpha component is a flavoprotein, the beta component is a hemoprotein.</text>
</comment>
<name>H8L1Z5_FRAAD</name>
<dbReference type="PANTHER" id="PTHR19384">
    <property type="entry name" value="NITRIC OXIDE SYNTHASE-RELATED"/>
    <property type="match status" value="1"/>
</dbReference>
<gene>
    <name evidence="15" type="ordered locus">Fraau_2920</name>
</gene>
<dbReference type="Gene3D" id="2.40.30.10">
    <property type="entry name" value="Translation factors"/>
    <property type="match status" value="1"/>
</dbReference>
<feature type="binding site" evidence="12">
    <location>
        <begin position="67"/>
        <end position="72"/>
    </location>
    <ligand>
        <name>FMN</name>
        <dbReference type="ChEBI" id="CHEBI:58210"/>
    </ligand>
</feature>
<keyword evidence="6 11" id="KW-0521">NADP</keyword>
<dbReference type="InterPro" id="IPR017927">
    <property type="entry name" value="FAD-bd_FR_type"/>
</dbReference>
<feature type="binding site" evidence="12">
    <location>
        <begin position="521"/>
        <end position="525"/>
    </location>
    <ligand>
        <name>NADP(+)</name>
        <dbReference type="ChEBI" id="CHEBI:58349"/>
    </ligand>
</feature>
<dbReference type="PRINTS" id="PR00371">
    <property type="entry name" value="FPNCR"/>
</dbReference>
<dbReference type="PROSITE" id="PS51384">
    <property type="entry name" value="FAD_FR"/>
    <property type="match status" value="1"/>
</dbReference>
<dbReference type="GO" id="GO:0070814">
    <property type="term" value="P:hydrogen sulfide biosynthetic process"/>
    <property type="evidence" value="ECO:0007669"/>
    <property type="project" value="UniProtKB-UniPathway"/>
</dbReference>
<dbReference type="EC" id="1.8.1.2" evidence="11"/>
<feature type="binding site" evidence="12">
    <location>
        <begin position="114"/>
        <end position="117"/>
    </location>
    <ligand>
        <name>FMN</name>
        <dbReference type="ChEBI" id="CHEBI:58210"/>
    </ligand>
</feature>
<dbReference type="InterPro" id="IPR017938">
    <property type="entry name" value="Riboflavin_synthase-like_b-brl"/>
</dbReference>
<dbReference type="Gene3D" id="3.40.50.360">
    <property type="match status" value="1"/>
</dbReference>
<dbReference type="GO" id="GO:0005829">
    <property type="term" value="C:cytosol"/>
    <property type="evidence" value="ECO:0007669"/>
    <property type="project" value="TreeGrafter"/>
</dbReference>
<feature type="binding site" evidence="12">
    <location>
        <position position="317"/>
    </location>
    <ligand>
        <name>FAD</name>
        <dbReference type="ChEBI" id="CHEBI:57692"/>
    </ligand>
</feature>
<comment type="cofactor">
    <cofactor evidence="11 12">
        <name>FMN</name>
        <dbReference type="ChEBI" id="CHEBI:58210"/>
    </cofactor>
    <text evidence="11 12">Binds 1 FMN per subunit.</text>
</comment>
<dbReference type="InterPro" id="IPR001433">
    <property type="entry name" value="OxRdtase_FAD/NAD-bd"/>
</dbReference>
<protein>
    <recommendedName>
        <fullName evidence="11">Sulfite reductase [NADPH] flavoprotein alpha-component</fullName>
        <shortName evidence="11">SiR-FP</shortName>
        <ecNumber evidence="11">1.8.1.2</ecNumber>
    </recommendedName>
</protein>
<dbReference type="PIRSF" id="PIRSF000207">
    <property type="entry name" value="SiR-FP_CysJ"/>
    <property type="match status" value="1"/>
</dbReference>
<organism evidence="15 16">
    <name type="scientific">Frateuria aurantia (strain ATCC 33424 / DSM 6220 / KCTC 2777 / LMG 1558 / NBRC 3245 / NCIMB 13370)</name>
    <name type="common">Acetobacter aurantius</name>
    <dbReference type="NCBI Taxonomy" id="767434"/>
    <lineage>
        <taxon>Bacteria</taxon>
        <taxon>Pseudomonadati</taxon>
        <taxon>Pseudomonadota</taxon>
        <taxon>Gammaproteobacteria</taxon>
        <taxon>Lysobacterales</taxon>
        <taxon>Rhodanobacteraceae</taxon>
        <taxon>Frateuria</taxon>
    </lineage>
</organism>
<reference evidence="15" key="1">
    <citation type="submission" date="2012-02" db="EMBL/GenBank/DDBJ databases">
        <title>The complete genome of Frateuria aurantia DSM 6220.</title>
        <authorList>
            <consortium name="US DOE Joint Genome Institute (JGI-PGF)"/>
            <person name="Lucas S."/>
            <person name="Copeland A."/>
            <person name="Lapidus A."/>
            <person name="Glavina del Rio T."/>
            <person name="Dalin E."/>
            <person name="Tice H."/>
            <person name="Bruce D."/>
            <person name="Goodwin L."/>
            <person name="Pitluck S."/>
            <person name="Peters L."/>
            <person name="Ovchinnikova G."/>
            <person name="Teshima H."/>
            <person name="Kyrpides N."/>
            <person name="Mavromatis K."/>
            <person name="Ivanova N."/>
            <person name="Brettin T."/>
            <person name="Detter J.C."/>
            <person name="Han C."/>
            <person name="Larimer F."/>
            <person name="Land M."/>
            <person name="Hauser L."/>
            <person name="Markowitz V."/>
            <person name="Cheng J.-F."/>
            <person name="Hugenholtz P."/>
            <person name="Woyke T."/>
            <person name="Wu D."/>
            <person name="Brambilla E."/>
            <person name="Klenk H.-P."/>
            <person name="Eisen J.A."/>
        </authorList>
    </citation>
    <scope>NUCLEOTIDE SEQUENCE</scope>
    <source>
        <strain evidence="15">DSM 6220</strain>
    </source>
</reference>
<feature type="domain" description="Flavodoxin-like" evidence="13">
    <location>
        <begin position="61"/>
        <end position="199"/>
    </location>
</feature>
<evidence type="ECO:0000256" key="12">
    <source>
        <dbReference type="PIRSR" id="PIRSR000207-1"/>
    </source>
</evidence>
<dbReference type="AlphaFoldDB" id="H8L1Z5"/>
<comment type="cofactor">
    <cofactor evidence="11 12">
        <name>FAD</name>
        <dbReference type="ChEBI" id="CHEBI:57692"/>
    </cofactor>
    <text evidence="11 12">Binds 1 FAD per subunit.</text>
</comment>
<dbReference type="Pfam" id="PF00667">
    <property type="entry name" value="FAD_binding_1"/>
    <property type="match status" value="1"/>
</dbReference>
<dbReference type="EMBL" id="CP003350">
    <property type="protein sequence ID" value="AFC87250.1"/>
    <property type="molecule type" value="Genomic_DNA"/>
</dbReference>
<evidence type="ECO:0000256" key="3">
    <source>
        <dbReference type="ARBA" id="ARBA00022630"/>
    </source>
</evidence>
<dbReference type="GO" id="GO:0019344">
    <property type="term" value="P:cysteine biosynthetic process"/>
    <property type="evidence" value="ECO:0007669"/>
    <property type="project" value="UniProtKB-KW"/>
</dbReference>
<dbReference type="RefSeq" id="WP_014404253.1">
    <property type="nucleotide sequence ID" value="NC_017033.1"/>
</dbReference>
<dbReference type="OrthoDB" id="9816402at2"/>
<feature type="binding site" evidence="12">
    <location>
        <begin position="383"/>
        <end position="386"/>
    </location>
    <ligand>
        <name>FAD</name>
        <dbReference type="ChEBI" id="CHEBI:57692"/>
    </ligand>
</feature>
<feature type="binding site" evidence="12">
    <location>
        <position position="595"/>
    </location>
    <ligand>
        <name>FAD</name>
        <dbReference type="ChEBI" id="CHEBI:57692"/>
    </ligand>
</feature>
<keyword evidence="2 11" id="KW-0028">Amino-acid biosynthesis</keyword>
<evidence type="ECO:0000259" key="13">
    <source>
        <dbReference type="PROSITE" id="PS50902"/>
    </source>
</evidence>
<dbReference type="Gene3D" id="1.20.990.10">
    <property type="entry name" value="NADPH-cytochrome p450 Reductase, Chain A, domain 3"/>
    <property type="match status" value="1"/>
</dbReference>
<dbReference type="PROSITE" id="PS50902">
    <property type="entry name" value="FLAVODOXIN_LIKE"/>
    <property type="match status" value="1"/>
</dbReference>
<dbReference type="Proteomes" id="UP000005234">
    <property type="component" value="Chromosome"/>
</dbReference>
<evidence type="ECO:0000256" key="2">
    <source>
        <dbReference type="ARBA" id="ARBA00022605"/>
    </source>
</evidence>
<dbReference type="Pfam" id="PF00175">
    <property type="entry name" value="NAD_binding_1"/>
    <property type="match status" value="1"/>
</dbReference>
<evidence type="ECO:0000256" key="7">
    <source>
        <dbReference type="ARBA" id="ARBA00022982"/>
    </source>
</evidence>
<keyword evidence="5 11" id="KW-0274">FAD</keyword>
<keyword evidence="4 11" id="KW-0288">FMN</keyword>
<dbReference type="Pfam" id="PF00258">
    <property type="entry name" value="Flavodoxin_1"/>
    <property type="match status" value="1"/>
</dbReference>
<dbReference type="InterPro" id="IPR001709">
    <property type="entry name" value="Flavoprot_Pyr_Nucl_cyt_Rdtase"/>
</dbReference>
<evidence type="ECO:0000256" key="11">
    <source>
        <dbReference type="PIRNR" id="PIRNR000207"/>
    </source>
</evidence>
<comment type="catalytic activity">
    <reaction evidence="10 11">
        <text>hydrogen sulfide + 3 NADP(+) + 3 H2O = sulfite + 3 NADPH + 4 H(+)</text>
        <dbReference type="Rhea" id="RHEA:13801"/>
        <dbReference type="ChEBI" id="CHEBI:15377"/>
        <dbReference type="ChEBI" id="CHEBI:15378"/>
        <dbReference type="ChEBI" id="CHEBI:17359"/>
        <dbReference type="ChEBI" id="CHEBI:29919"/>
        <dbReference type="ChEBI" id="CHEBI:57783"/>
        <dbReference type="ChEBI" id="CHEBI:58349"/>
        <dbReference type="EC" id="1.8.1.2"/>
    </reaction>
</comment>
<dbReference type="CDD" id="cd06199">
    <property type="entry name" value="SiR"/>
    <property type="match status" value="1"/>
</dbReference>
<evidence type="ECO:0000256" key="10">
    <source>
        <dbReference type="ARBA" id="ARBA00052219"/>
    </source>
</evidence>
<dbReference type="KEGG" id="fau:Fraau_2920"/>
<dbReference type="STRING" id="767434.Fraau_2920"/>
<dbReference type="InterPro" id="IPR003097">
    <property type="entry name" value="CysJ-like_FAD-binding"/>
</dbReference>
<feature type="binding site" evidence="12">
    <location>
        <begin position="515"/>
        <end position="516"/>
    </location>
    <ligand>
        <name>NADP(+)</name>
        <dbReference type="ChEBI" id="CHEBI:58349"/>
    </ligand>
</feature>
<dbReference type="HOGENOM" id="CLU_001570_17_7_6"/>
<keyword evidence="16" id="KW-1185">Reference proteome</keyword>
<feature type="binding site" evidence="12">
    <location>
        <begin position="150"/>
        <end position="159"/>
    </location>
    <ligand>
        <name>FMN</name>
        <dbReference type="ChEBI" id="CHEBI:58210"/>
    </ligand>
</feature>
<evidence type="ECO:0000256" key="1">
    <source>
        <dbReference type="ARBA" id="ARBA00022448"/>
    </source>
</evidence>
<keyword evidence="3 11" id="KW-0285">Flavoprotein</keyword>
<proteinExistence type="predicted"/>
<feature type="binding site" evidence="12">
    <location>
        <position position="557"/>
    </location>
    <ligand>
        <name>NADP(+)</name>
        <dbReference type="ChEBI" id="CHEBI:58349"/>
    </ligand>
</feature>
<feature type="binding site" evidence="12">
    <location>
        <begin position="416"/>
        <end position="419"/>
    </location>
    <ligand>
        <name>FAD</name>
        <dbReference type="ChEBI" id="CHEBI:57692"/>
    </ligand>
</feature>
<comment type="pathway">
    <text evidence="11">Sulfur metabolism; hydrogen sulfide biosynthesis; hydrogen sulfide from sulfite (NADPH route): step 1/1.</text>
</comment>
<evidence type="ECO:0000256" key="5">
    <source>
        <dbReference type="ARBA" id="ARBA00022827"/>
    </source>
</evidence>
<dbReference type="GO" id="GO:0004783">
    <property type="term" value="F:sulfite reductase (NADPH) activity"/>
    <property type="evidence" value="ECO:0007669"/>
    <property type="project" value="UniProtKB-EC"/>
</dbReference>
<dbReference type="InterPro" id="IPR023173">
    <property type="entry name" value="NADPH_Cyt_P450_Rdtase_alpha"/>
</dbReference>
<dbReference type="NCBIfam" id="TIGR01931">
    <property type="entry name" value="cysJ"/>
    <property type="match status" value="1"/>
</dbReference>
<evidence type="ECO:0000256" key="9">
    <source>
        <dbReference type="ARBA" id="ARBA00023192"/>
    </source>
</evidence>
<dbReference type="FunFam" id="3.40.50.80:FF:000001">
    <property type="entry name" value="NADPH--cytochrome P450 reductase 1"/>
    <property type="match status" value="1"/>
</dbReference>
<dbReference type="SUPFAM" id="SSF52343">
    <property type="entry name" value="Ferredoxin reductase-like, C-terminal NADP-linked domain"/>
    <property type="match status" value="1"/>
</dbReference>
<dbReference type="Gene3D" id="3.40.50.80">
    <property type="entry name" value="Nucleotide-binding domain of ferredoxin-NADP reductase (FNR) module"/>
    <property type="match status" value="1"/>
</dbReference>
<evidence type="ECO:0000259" key="14">
    <source>
        <dbReference type="PROSITE" id="PS51384"/>
    </source>
</evidence>
<keyword evidence="1 11" id="KW-0813">Transport</keyword>
<sequence length="595" mass="65798">MPAPVSTPVATATLQQLEHLLEGLDGTALQWLSGYIAGIASRTTLSKPESTDIRTGFLSPITVLYGSQTGNAKRVAETLTHRAEQAGLSVRLIRADNYSLRELKQERLLYLVISTQGEGDPPDDARGLLEFIEGRRAPQLPELRYAVLGLGDSSYPEFCAIGRRMDERLAALGGHRLFPRGDADVDIETVSRGWLDQALAHAAKAAGSPSPEVPARVEVDPLPGGYGRDRPFMAEVLTNQAITGQGSDRDIRHLELSLAGSGLSYEPGDALGVWATQDPALVDAVLASTGLDPDEPVRIDDTTLPLRTWLTERRELTVLTRPFLQAHASLSGSAELRAVLEPSAREAFSALIETRQLLDILLEHPAPWSAEALVRQLRPLAPRMYSIASSYQAVDEEVHLTVAHVYDETERGPRWGVASHHLQRLVEGASASVFIEANDRFRLPADPDRDIIMIGPGTGVAPFRAFVQERSLQQGHGRNWLIFGNPHAYTDFLYQLEWHDALRAGHLHRLDVAFSRDQDHKVYVQHRLREQGAKIYGWLLAGAHLYVCGDAIHMARDVHETLIGIAREHGHRSDAAARTWIDELQQQGRYLRDVY</sequence>
<dbReference type="GO" id="GO:0050660">
    <property type="term" value="F:flavin adenine dinucleotide binding"/>
    <property type="evidence" value="ECO:0007669"/>
    <property type="project" value="InterPro"/>
</dbReference>
<keyword evidence="8 11" id="KW-0560">Oxidoreductase</keyword>
<dbReference type="InterPro" id="IPR039261">
    <property type="entry name" value="FNR_nucleotide-bd"/>
</dbReference>
<accession>H8L1Z5</accession>
<dbReference type="UniPathway" id="UPA00140">
    <property type="reaction ID" value="UER00207"/>
</dbReference>
<dbReference type="SUPFAM" id="SSF52218">
    <property type="entry name" value="Flavoproteins"/>
    <property type="match status" value="1"/>
</dbReference>
<dbReference type="PRINTS" id="PR00369">
    <property type="entry name" value="FLAVODOXIN"/>
</dbReference>
<feature type="binding site" evidence="12">
    <location>
        <begin position="401"/>
        <end position="403"/>
    </location>
    <ligand>
        <name>FAD</name>
        <dbReference type="ChEBI" id="CHEBI:57692"/>
    </ligand>
</feature>
<evidence type="ECO:0000313" key="15">
    <source>
        <dbReference type="EMBL" id="AFC87250.1"/>
    </source>
</evidence>
<dbReference type="InterPro" id="IPR010199">
    <property type="entry name" value="CysJ"/>
</dbReference>
<keyword evidence="9 11" id="KW-0198">Cysteine biosynthesis</keyword>
<dbReference type="InterPro" id="IPR001094">
    <property type="entry name" value="Flavdoxin-like"/>
</dbReference>